<sequence length="204" mass="22270">MQIVIPYRIPGLPVIPWLRAAVRTNAVQQFPRLDTVLWADREAFRQEMYSRYPALRPGQVELILGWPWPDPEPVAGSPWSDGWSDGFGTGAPPPTYTHELTSADLTATVLGFNPSNGSITPPDLDGWALYAFEVNSSSNFVRLTPTDPAVPWTAVTVEYAGISIRMARSGNRYDSPTGPAADDLYNALKPFVGSPVGITLTPEV</sequence>
<evidence type="ECO:0000313" key="1">
    <source>
        <dbReference type="EMBL" id="ATI19042.1"/>
    </source>
</evidence>
<accession>A0A384WWJ2</accession>
<reference evidence="1 2" key="1">
    <citation type="submission" date="2017-08" db="EMBL/GenBank/DDBJ databases">
        <title>Complete genome sequence of bacteriophage vB_VpaP_KF1.</title>
        <authorList>
            <person name="Yu J."/>
            <person name="Kwak S.-J."/>
            <person name="Lim J.-A."/>
            <person name="Chang H.-J."/>
        </authorList>
    </citation>
    <scope>NUCLEOTIDE SEQUENCE [LARGE SCALE GENOMIC DNA]</scope>
</reference>
<keyword evidence="2" id="KW-1185">Reference proteome</keyword>
<dbReference type="Proteomes" id="UP000259916">
    <property type="component" value="Segment"/>
</dbReference>
<organism evidence="1 2">
    <name type="scientific">Vibrio phage vB_VpaP_KF1</name>
    <dbReference type="NCBI Taxonomy" id="2041472"/>
    <lineage>
        <taxon>Viruses</taxon>
        <taxon>Duplodnaviria</taxon>
        <taxon>Heunggongvirae</taxon>
        <taxon>Uroviricota</taxon>
        <taxon>Caudoviricetes</taxon>
        <taxon>Autographivirales</taxon>
        <taxon>Autoscriptoviridae</taxon>
        <taxon>Maculvirus</taxon>
        <taxon>Maculvirus KF1</taxon>
    </lineage>
</organism>
<gene>
    <name evidence="1" type="ORF">KF1_020</name>
</gene>
<name>A0A384WWJ2_9CAUD</name>
<proteinExistence type="predicted"/>
<evidence type="ECO:0000313" key="2">
    <source>
        <dbReference type="Proteomes" id="UP000259916"/>
    </source>
</evidence>
<dbReference type="EMBL" id="MF754111">
    <property type="protein sequence ID" value="ATI19042.1"/>
    <property type="molecule type" value="Genomic_DNA"/>
</dbReference>
<protein>
    <submittedName>
        <fullName evidence="1">Bacterial Ig-like domain family protein</fullName>
    </submittedName>
</protein>